<evidence type="ECO:0000256" key="3">
    <source>
        <dbReference type="ARBA" id="ARBA00022603"/>
    </source>
</evidence>
<evidence type="ECO:0000256" key="4">
    <source>
        <dbReference type="ARBA" id="ARBA00022679"/>
    </source>
</evidence>
<dbReference type="PROSITE" id="PS00630">
    <property type="entry name" value="IMP_2"/>
    <property type="match status" value="1"/>
</dbReference>
<dbReference type="Pfam" id="PF08242">
    <property type="entry name" value="Methyltransf_12"/>
    <property type="match status" value="1"/>
</dbReference>
<dbReference type="Pfam" id="PF00459">
    <property type="entry name" value="Inositol_P"/>
    <property type="match status" value="1"/>
</dbReference>
<dbReference type="Proteomes" id="UP000245768">
    <property type="component" value="Unassembled WGS sequence"/>
</dbReference>
<evidence type="ECO:0000313" key="10">
    <source>
        <dbReference type="EMBL" id="PWN90881.1"/>
    </source>
</evidence>
<feature type="region of interest" description="Disordered" evidence="8">
    <location>
        <begin position="738"/>
        <end position="767"/>
    </location>
</feature>
<organism evidence="10 11">
    <name type="scientific">Acaromyces ingoldii</name>
    <dbReference type="NCBI Taxonomy" id="215250"/>
    <lineage>
        <taxon>Eukaryota</taxon>
        <taxon>Fungi</taxon>
        <taxon>Dikarya</taxon>
        <taxon>Basidiomycota</taxon>
        <taxon>Ustilaginomycotina</taxon>
        <taxon>Exobasidiomycetes</taxon>
        <taxon>Exobasidiales</taxon>
        <taxon>Cryptobasidiaceae</taxon>
        <taxon>Acaromyces</taxon>
    </lineage>
</organism>
<protein>
    <recommendedName>
        <fullName evidence="9">Methyltransferase type 12 domain-containing protein</fullName>
    </recommendedName>
</protein>
<feature type="region of interest" description="Disordered" evidence="8">
    <location>
        <begin position="289"/>
        <end position="310"/>
    </location>
</feature>
<dbReference type="STRING" id="215250.A0A316YNS9"/>
<dbReference type="InParanoid" id="A0A316YNS9"/>
<dbReference type="GO" id="GO:0046854">
    <property type="term" value="P:phosphatidylinositol phosphate biosynthetic process"/>
    <property type="evidence" value="ECO:0007669"/>
    <property type="project" value="InterPro"/>
</dbReference>
<dbReference type="PANTHER" id="PTHR22809">
    <property type="entry name" value="METHYLTRANSFERASE-RELATED"/>
    <property type="match status" value="1"/>
</dbReference>
<dbReference type="InterPro" id="IPR029063">
    <property type="entry name" value="SAM-dependent_MTases_sf"/>
</dbReference>
<dbReference type="PANTHER" id="PTHR22809:SF11">
    <property type="entry name" value="TRNA N(3)-METHYLCYTIDINE METHYLTRANSFERASE METTL2"/>
    <property type="match status" value="1"/>
</dbReference>
<sequence length="803" mass="87683">MAASARATAAAPACATAFDEAGAGVDLQEIHDFAVDLVLRAGALVRARARRQAARSRRPSAAAAGAGPSTALPQEKASEIDLVTEVDLAVEDFIRSSIQARYPSHAIVAEESYGAGSSKGYYTSRRGPTWLVDPIDGTLNYTHLLQLHSISIGFSCSHSSIADDALVGCIYAPNLGPLGTLWSGARGRGAYLSYPARVPTSKRPVVDHGCHLADLERRSASASAAVDEDEEEDYDALAPQRLPLESKPLPADAPSGILLASEWGKDRRRGRDGKGNLARKLATMTTLAASDDLTKRAHSPSPSPEAKVPHLHGVRSLGSSTLDLAFCAQGSIDVVWEGGCWEWDVCAGIAILLESGGIVTDSNAPPEKASPYWHETDLPRAELGARRFLVVRACTSTEGETSHQAQQRVARQIWQRTPGLDYRRLGVTYHVETKSQAKAASSVREIKRLTAEEAAERRAAAAASSGASEEEEEEASFGGRLLDEGRNRWEHNAWDHVEPPEAHRARIQSILATQAETRLSAHEAEPYHAQPASFWDKFYASHENRFFKNRRWLHLEFPELVHASQRGAPPTRILEVGCGAGNTVFPLLEVNENEGLEVFACDYSAEAVDVVKSHPLYADGSRPGHCRASVWDLASASDIDGVAEGSLDIVVLIFVLSALRPSEWAQAALNVFRFLKPGGLVLFRDYGRHDLPQLRFKKGRMLDENFYIRGDGTRVYFFEPHEVLAIFGATAPPDAQGAPAAAAVAENAGPGEKEEEDTTRSTPSIEDTRFETVQMAVDRRMLLNRKEKKEMYRVWLQAKLRRR</sequence>
<dbReference type="CDD" id="cd02440">
    <property type="entry name" value="AdoMet_MTases"/>
    <property type="match status" value="1"/>
</dbReference>
<dbReference type="SUPFAM" id="SSF56655">
    <property type="entry name" value="Carbohydrate phosphatase"/>
    <property type="match status" value="1"/>
</dbReference>
<dbReference type="Gene3D" id="3.30.540.10">
    <property type="entry name" value="Fructose-1,6-Bisphosphatase, subunit A, domain 1"/>
    <property type="match status" value="1"/>
</dbReference>
<feature type="binding site" evidence="7">
    <location>
        <position position="110"/>
    </location>
    <ligand>
        <name>Mg(2+)</name>
        <dbReference type="ChEBI" id="CHEBI:18420"/>
        <label>1</label>
        <note>catalytic</note>
    </ligand>
</feature>
<feature type="binding site" evidence="7">
    <location>
        <position position="135"/>
    </location>
    <ligand>
        <name>Mg(2+)</name>
        <dbReference type="ChEBI" id="CHEBI:18420"/>
        <label>1</label>
        <note>catalytic</note>
    </ligand>
</feature>
<reference evidence="10 11" key="1">
    <citation type="journal article" date="2018" name="Mol. Biol. Evol.">
        <title>Broad Genomic Sampling Reveals a Smut Pathogenic Ancestry of the Fungal Clade Ustilaginomycotina.</title>
        <authorList>
            <person name="Kijpornyongpan T."/>
            <person name="Mondo S.J."/>
            <person name="Barry K."/>
            <person name="Sandor L."/>
            <person name="Lee J."/>
            <person name="Lipzen A."/>
            <person name="Pangilinan J."/>
            <person name="LaButti K."/>
            <person name="Hainaut M."/>
            <person name="Henrissat B."/>
            <person name="Grigoriev I.V."/>
            <person name="Spatafora J.W."/>
            <person name="Aime M.C."/>
        </authorList>
    </citation>
    <scope>NUCLEOTIDE SEQUENCE [LARGE SCALE GENOMIC DNA]</scope>
    <source>
        <strain evidence="10 11">MCA 4198</strain>
    </source>
</reference>
<feature type="compositionally biased region" description="Acidic residues" evidence="8">
    <location>
        <begin position="226"/>
        <end position="235"/>
    </location>
</feature>
<evidence type="ECO:0000256" key="6">
    <source>
        <dbReference type="ARBA" id="ARBA00022842"/>
    </source>
</evidence>
<dbReference type="OrthoDB" id="417697at2759"/>
<feature type="region of interest" description="Disordered" evidence="8">
    <location>
        <begin position="221"/>
        <end position="250"/>
    </location>
</feature>
<dbReference type="GO" id="GO:0046872">
    <property type="term" value="F:metal ion binding"/>
    <property type="evidence" value="ECO:0007669"/>
    <property type="project" value="UniProtKB-KW"/>
</dbReference>
<dbReference type="EMBL" id="KZ819636">
    <property type="protein sequence ID" value="PWN90881.1"/>
    <property type="molecule type" value="Genomic_DNA"/>
</dbReference>
<dbReference type="Gene3D" id="3.40.50.150">
    <property type="entry name" value="Vaccinia Virus protein VP39"/>
    <property type="match status" value="1"/>
</dbReference>
<evidence type="ECO:0000256" key="8">
    <source>
        <dbReference type="SAM" id="MobiDB-lite"/>
    </source>
</evidence>
<gene>
    <name evidence="10" type="ORF">FA10DRAFT_302073</name>
</gene>
<dbReference type="InterPro" id="IPR020550">
    <property type="entry name" value="Inositol_monophosphatase_CS"/>
</dbReference>
<keyword evidence="3" id="KW-0489">Methyltransferase</keyword>
<keyword evidence="5 7" id="KW-0479">Metal-binding</keyword>
<dbReference type="InterPro" id="IPR026113">
    <property type="entry name" value="METTL2/6/8-like"/>
</dbReference>
<dbReference type="PRINTS" id="PR00377">
    <property type="entry name" value="IMPHPHTASES"/>
</dbReference>
<dbReference type="InterPro" id="IPR013217">
    <property type="entry name" value="Methyltransf_12"/>
</dbReference>
<evidence type="ECO:0000313" key="11">
    <source>
        <dbReference type="Proteomes" id="UP000245768"/>
    </source>
</evidence>
<proteinExistence type="inferred from homology"/>
<name>A0A316YNS9_9BASI</name>
<dbReference type="AlphaFoldDB" id="A0A316YNS9"/>
<dbReference type="GO" id="GO:0052735">
    <property type="term" value="F:tRNA (cytidine-3-)-methyltransferase activity"/>
    <property type="evidence" value="ECO:0007669"/>
    <property type="project" value="TreeGrafter"/>
</dbReference>
<evidence type="ECO:0000256" key="1">
    <source>
        <dbReference type="ARBA" id="ARBA00009725"/>
    </source>
</evidence>
<feature type="binding site" evidence="7">
    <location>
        <position position="344"/>
    </location>
    <ligand>
        <name>Mg(2+)</name>
        <dbReference type="ChEBI" id="CHEBI:18420"/>
        <label>1</label>
        <note>catalytic</note>
    </ligand>
</feature>
<accession>A0A316YNS9</accession>
<dbReference type="PROSITE" id="PS00629">
    <property type="entry name" value="IMP_1"/>
    <property type="match status" value="1"/>
</dbReference>
<evidence type="ECO:0000259" key="9">
    <source>
        <dbReference type="Pfam" id="PF08242"/>
    </source>
</evidence>
<feature type="region of interest" description="Disordered" evidence="8">
    <location>
        <begin position="457"/>
        <end position="480"/>
    </location>
</feature>
<evidence type="ECO:0000256" key="2">
    <source>
        <dbReference type="ARBA" id="ARBA00009759"/>
    </source>
</evidence>
<dbReference type="RefSeq" id="XP_025378079.1">
    <property type="nucleotide sequence ID" value="XM_025525058.1"/>
</dbReference>
<comment type="cofactor">
    <cofactor evidence="7">
        <name>Mg(2+)</name>
        <dbReference type="ChEBI" id="CHEBI:18420"/>
    </cofactor>
</comment>
<feature type="compositionally biased region" description="Low complexity" evidence="8">
    <location>
        <begin position="738"/>
        <end position="750"/>
    </location>
</feature>
<evidence type="ECO:0000256" key="7">
    <source>
        <dbReference type="PIRSR" id="PIRSR600760-2"/>
    </source>
</evidence>
<comment type="similarity">
    <text evidence="1">Belongs to the methyltransferase superfamily. METL family.</text>
</comment>
<keyword evidence="6 7" id="KW-0460">Magnesium</keyword>
<dbReference type="GO" id="GO:0032259">
    <property type="term" value="P:methylation"/>
    <property type="evidence" value="ECO:0007669"/>
    <property type="project" value="UniProtKB-KW"/>
</dbReference>
<dbReference type="InterPro" id="IPR020583">
    <property type="entry name" value="Inositol_monoP_metal-BS"/>
</dbReference>
<feature type="binding site" evidence="7">
    <location>
        <position position="136"/>
    </location>
    <ligand>
        <name>Mg(2+)</name>
        <dbReference type="ChEBI" id="CHEBI:18420"/>
        <label>1</label>
        <note>catalytic</note>
    </ligand>
</feature>
<keyword evidence="11" id="KW-1185">Reference proteome</keyword>
<keyword evidence="4" id="KW-0808">Transferase</keyword>
<feature type="binding site" evidence="7">
    <location>
        <position position="133"/>
    </location>
    <ligand>
        <name>Mg(2+)</name>
        <dbReference type="ChEBI" id="CHEBI:18420"/>
        <label>1</label>
        <note>catalytic</note>
    </ligand>
</feature>
<dbReference type="InterPro" id="IPR000760">
    <property type="entry name" value="Inositol_monophosphatase-like"/>
</dbReference>
<feature type="region of interest" description="Disordered" evidence="8">
    <location>
        <begin position="262"/>
        <end position="281"/>
    </location>
</feature>
<dbReference type="SUPFAM" id="SSF53335">
    <property type="entry name" value="S-adenosyl-L-methionine-dependent methyltransferases"/>
    <property type="match status" value="1"/>
</dbReference>
<evidence type="ECO:0000256" key="5">
    <source>
        <dbReference type="ARBA" id="ARBA00022723"/>
    </source>
</evidence>
<dbReference type="Gene3D" id="3.40.190.80">
    <property type="match status" value="1"/>
</dbReference>
<dbReference type="GeneID" id="37046974"/>
<comment type="similarity">
    <text evidence="2">Belongs to the inositol monophosphatase superfamily.</text>
</comment>
<feature type="domain" description="Methyltransferase type 12" evidence="9">
    <location>
        <begin position="574"/>
        <end position="680"/>
    </location>
</feature>